<dbReference type="Proteomes" id="UP000014252">
    <property type="component" value="Unassembled WGS sequence"/>
</dbReference>
<name>A0A8E0IRI3_LACPA</name>
<proteinExistence type="predicted"/>
<protein>
    <submittedName>
        <fullName evidence="1">Sugar phosphate isomerase/epimerase</fullName>
    </submittedName>
</protein>
<evidence type="ECO:0000313" key="2">
    <source>
        <dbReference type="Proteomes" id="UP000014252"/>
    </source>
</evidence>
<evidence type="ECO:0000313" key="1">
    <source>
        <dbReference type="EMBL" id="EPC74457.1"/>
    </source>
</evidence>
<reference evidence="1 2" key="1">
    <citation type="journal article" date="2013" name="PLoS ONE">
        <title>Lactobacillus paracasei comparative genomics: towards species pan-genome definition and exploitation of diversity.</title>
        <authorList>
            <person name="Smokvina T."/>
            <person name="Wels M."/>
            <person name="Polka J."/>
            <person name="Chervaux C."/>
            <person name="Brisse S."/>
            <person name="Boekhorst J."/>
            <person name="van Hylckama Vlieg J.E."/>
            <person name="Siezen R.J."/>
        </authorList>
    </citation>
    <scope>NUCLEOTIDE SEQUENCE [LARGE SCALE GENOMIC DNA]</scope>
    <source>
        <strain evidence="1 2">Lpp71</strain>
    </source>
</reference>
<dbReference type="AlphaFoldDB" id="A0A8E0IRI3"/>
<gene>
    <name evidence="1" type="ORF">Lpp71_08027</name>
</gene>
<accession>A0A8E0IRI3</accession>
<dbReference type="EMBL" id="ANKD01000378">
    <property type="protein sequence ID" value="EPC74457.1"/>
    <property type="molecule type" value="Genomic_DNA"/>
</dbReference>
<dbReference type="GO" id="GO:0016853">
    <property type="term" value="F:isomerase activity"/>
    <property type="evidence" value="ECO:0007669"/>
    <property type="project" value="UniProtKB-KW"/>
</dbReference>
<keyword evidence="1" id="KW-0413">Isomerase</keyword>
<organism evidence="1 2">
    <name type="scientific">Lacticaseibacillus paracasei subsp. paracasei Lpp71</name>
    <dbReference type="NCBI Taxonomy" id="1256207"/>
    <lineage>
        <taxon>Bacteria</taxon>
        <taxon>Bacillati</taxon>
        <taxon>Bacillota</taxon>
        <taxon>Bacilli</taxon>
        <taxon>Lactobacillales</taxon>
        <taxon>Lactobacillaceae</taxon>
        <taxon>Lacticaseibacillus</taxon>
    </lineage>
</organism>
<comment type="caution">
    <text evidence="1">The sequence shown here is derived from an EMBL/GenBank/DDBJ whole genome shotgun (WGS) entry which is preliminary data.</text>
</comment>
<sequence length="72" mass="8197">MLLGLKASTDERQIRDRLQYHPDVFEFHLTENDFTEAGWSHFVQMAALVQSQVPTVVFIIRCGFAASVMSLP</sequence>